<feature type="domain" description="Tyr recombinase" evidence="2">
    <location>
        <begin position="123"/>
        <end position="312"/>
    </location>
</feature>
<evidence type="ECO:0000259" key="2">
    <source>
        <dbReference type="PROSITE" id="PS51898"/>
    </source>
</evidence>
<evidence type="ECO:0000313" key="3">
    <source>
        <dbReference type="EMBL" id="EMA47926.1"/>
    </source>
</evidence>
<dbReference type="InterPro" id="IPR013762">
    <property type="entry name" value="Integrase-like_cat_sf"/>
</dbReference>
<dbReference type="OrthoDB" id="144892at2157"/>
<dbReference type="InterPro" id="IPR011010">
    <property type="entry name" value="DNA_brk_join_enz"/>
</dbReference>
<dbReference type="EMBL" id="AOMD01000002">
    <property type="protein sequence ID" value="EMA47926.1"/>
    <property type="molecule type" value="Genomic_DNA"/>
</dbReference>
<sequence>MPTDPATEIVNLRERIETGDEISDSDSEVLLRFSDELRLRGAEYSDHRHEKLLRHCTIMAEEVGGLADTLDDRETTKRIVRWINRTYDNEETNRDYRIAIRVFGKRVTESDEPPDSIDWVSGQTSRNYDPAPEPRDMLHWDDHILPMIEGSRNPRDAALIAVAWDSGARSGEIRGLTVGDITDHDNGLQITVEGKTGKRTVTLIPSVPHLQKWIDDHPAPDDRNAPLWCKLSSADELSFRMFKKALESAAERAGVDRPVTLTNFRKSCAAHLASRGMNQAHIEEHHGWTRGSRVASRYISVFSDDSDRELARIRGLDVSDEEPDPIGPVECPRCDRETPREQPTCVWCNQPLSQEGKQQLDMEERRVRRQFMKRAADNPEFLDILEDEVGMDEFFEDRQELRSEIERFARERAED</sequence>
<dbReference type="Proteomes" id="UP000011669">
    <property type="component" value="Unassembled WGS sequence"/>
</dbReference>
<dbReference type="InterPro" id="IPR002104">
    <property type="entry name" value="Integrase_catalytic"/>
</dbReference>
<name>M0MQK9_9EURY</name>
<proteinExistence type="predicted"/>
<keyword evidence="4" id="KW-1185">Reference proteome</keyword>
<protein>
    <submittedName>
        <fullName evidence="3">Integrase family protein</fullName>
    </submittedName>
</protein>
<dbReference type="Pfam" id="PF00589">
    <property type="entry name" value="Phage_integrase"/>
    <property type="match status" value="1"/>
</dbReference>
<dbReference type="RefSeq" id="WP_006075916.1">
    <property type="nucleotide sequence ID" value="NZ_AOMD01000002.1"/>
</dbReference>
<dbReference type="AlphaFoldDB" id="M0MQK9"/>
<dbReference type="PANTHER" id="PTHR30349">
    <property type="entry name" value="PHAGE INTEGRASE-RELATED"/>
    <property type="match status" value="1"/>
</dbReference>
<dbReference type="InParanoid" id="M0MQK9"/>
<evidence type="ECO:0000256" key="1">
    <source>
        <dbReference type="ARBA" id="ARBA00023172"/>
    </source>
</evidence>
<dbReference type="SUPFAM" id="SSF56349">
    <property type="entry name" value="DNA breaking-rejoining enzymes"/>
    <property type="match status" value="1"/>
</dbReference>
<comment type="caution">
    <text evidence="3">The sequence shown here is derived from an EMBL/GenBank/DDBJ whole genome shotgun (WGS) entry which is preliminary data.</text>
</comment>
<dbReference type="GO" id="GO:0015074">
    <property type="term" value="P:DNA integration"/>
    <property type="evidence" value="ECO:0007669"/>
    <property type="project" value="InterPro"/>
</dbReference>
<dbReference type="GO" id="GO:0003677">
    <property type="term" value="F:DNA binding"/>
    <property type="evidence" value="ECO:0007669"/>
    <property type="project" value="InterPro"/>
</dbReference>
<keyword evidence="1" id="KW-0233">DNA recombination</keyword>
<gene>
    <name evidence="3" type="ORF">C449_00600</name>
</gene>
<reference evidence="3 4" key="1">
    <citation type="journal article" date="2014" name="PLoS Genet.">
        <title>Phylogenetically driven sequencing of extremely halophilic archaea reveals strategies for static and dynamic osmo-response.</title>
        <authorList>
            <person name="Becker E.A."/>
            <person name="Seitzer P.M."/>
            <person name="Tritt A."/>
            <person name="Larsen D."/>
            <person name="Krusor M."/>
            <person name="Yao A.I."/>
            <person name="Wu D."/>
            <person name="Madern D."/>
            <person name="Eisen J.A."/>
            <person name="Darling A.E."/>
            <person name="Facciotti M.T."/>
        </authorList>
    </citation>
    <scope>NUCLEOTIDE SEQUENCE [LARGE SCALE GENOMIC DNA]</scope>
    <source>
        <strain evidence="3 4">DSM 5350</strain>
    </source>
</reference>
<dbReference type="PANTHER" id="PTHR30349:SF87">
    <property type="entry name" value="TRANSPOSASE A"/>
    <property type="match status" value="1"/>
</dbReference>
<dbReference type="STRING" id="1227455.C449_00600"/>
<evidence type="ECO:0000313" key="4">
    <source>
        <dbReference type="Proteomes" id="UP000011669"/>
    </source>
</evidence>
<accession>M0MQK9</accession>
<dbReference type="PATRIC" id="fig|1227455.4.peg.124"/>
<dbReference type="InterPro" id="IPR050090">
    <property type="entry name" value="Tyrosine_recombinase_XerCD"/>
</dbReference>
<dbReference type="Gene3D" id="1.10.443.10">
    <property type="entry name" value="Intergrase catalytic core"/>
    <property type="match status" value="1"/>
</dbReference>
<dbReference type="GO" id="GO:0006310">
    <property type="term" value="P:DNA recombination"/>
    <property type="evidence" value="ECO:0007669"/>
    <property type="project" value="UniProtKB-KW"/>
</dbReference>
<dbReference type="PROSITE" id="PS51898">
    <property type="entry name" value="TYR_RECOMBINASE"/>
    <property type="match status" value="1"/>
</dbReference>
<dbReference type="CDD" id="cd00397">
    <property type="entry name" value="DNA_BRE_C"/>
    <property type="match status" value="1"/>
</dbReference>
<organism evidence="3 4">
    <name type="scientific">Halococcus saccharolyticus DSM 5350</name>
    <dbReference type="NCBI Taxonomy" id="1227455"/>
    <lineage>
        <taxon>Archaea</taxon>
        <taxon>Methanobacteriati</taxon>
        <taxon>Methanobacteriota</taxon>
        <taxon>Stenosarchaea group</taxon>
        <taxon>Halobacteria</taxon>
        <taxon>Halobacteriales</taxon>
        <taxon>Halococcaceae</taxon>
        <taxon>Halococcus</taxon>
    </lineage>
</organism>